<keyword evidence="1" id="KW-0732">Signal</keyword>
<comment type="caution">
    <text evidence="4">The sequence shown here is derived from an EMBL/GenBank/DDBJ whole genome shotgun (WGS) entry which is preliminary data.</text>
</comment>
<evidence type="ECO:0000313" key="6">
    <source>
        <dbReference type="Proteomes" id="UP000629596"/>
    </source>
</evidence>
<dbReference type="InterPro" id="IPR025665">
    <property type="entry name" value="Beta-barrel_OMP_2"/>
</dbReference>
<evidence type="ECO:0000313" key="5">
    <source>
        <dbReference type="Proteomes" id="UP000256321"/>
    </source>
</evidence>
<dbReference type="Pfam" id="PF13568">
    <property type="entry name" value="OMP_b-brl_2"/>
    <property type="match status" value="1"/>
</dbReference>
<dbReference type="RefSeq" id="WP_115500057.1">
    <property type="nucleotide sequence ID" value="NZ_JACRTI010000031.1"/>
</dbReference>
<protein>
    <submittedName>
        <fullName evidence="3">Outer membrane beta-barrel protein</fullName>
    </submittedName>
    <submittedName>
        <fullName evidence="4">PorT family protein</fullName>
    </submittedName>
</protein>
<evidence type="ECO:0000313" key="3">
    <source>
        <dbReference type="EMBL" id="MBC8602565.1"/>
    </source>
</evidence>
<gene>
    <name evidence="4" type="ORF">DWU89_13000</name>
    <name evidence="3" type="ORF">H8784_12675</name>
</gene>
<evidence type="ECO:0000259" key="2">
    <source>
        <dbReference type="Pfam" id="PF13568"/>
    </source>
</evidence>
<accession>A0A3D8HCM3</accession>
<dbReference type="Proteomes" id="UP000629596">
    <property type="component" value="Unassembled WGS sequence"/>
</dbReference>
<dbReference type="EMBL" id="QREV01000031">
    <property type="protein sequence ID" value="RDU48716.1"/>
    <property type="molecule type" value="Genomic_DNA"/>
</dbReference>
<sequence>MKKFVLFVMLMMCAVSVNAQRWSLTPEVGMTAINRVDASLVNKPWDSRWKVGIGVGYDVIPGWFSVKSGLYYTQRGFSYKGLLFGQVSVIEGVSAPENAMFGEYSVKSNRHFLQMPVMANLSIRLADDVSLNLAAGPYIACSMTDRWEVSQMHYRPGETASGGHYGEGWSGVGTGYTSAEMNDHPFDWGVSFQVGIEAKQWVMNAGYELDLGKEFEYDKCGAKYHTLSLSVGYKFKLGK</sequence>
<dbReference type="Proteomes" id="UP000256321">
    <property type="component" value="Unassembled WGS sequence"/>
</dbReference>
<keyword evidence="6" id="KW-1185">Reference proteome</keyword>
<dbReference type="AlphaFoldDB" id="A0A3D8HCM3"/>
<reference evidence="4 5" key="1">
    <citation type="submission" date="2018-07" db="EMBL/GenBank/DDBJ databases">
        <title>Parabacteroides acidifaciens nov. sp., isolated from human feces.</title>
        <authorList>
            <person name="Wang Y.J."/>
        </authorList>
    </citation>
    <scope>NUCLEOTIDE SEQUENCE [LARGE SCALE GENOMIC DNA]</scope>
    <source>
        <strain evidence="4 5">426-9</strain>
    </source>
</reference>
<organism evidence="4 5">
    <name type="scientific">Parabacteroides acidifaciens</name>
    <dbReference type="NCBI Taxonomy" id="2290935"/>
    <lineage>
        <taxon>Bacteria</taxon>
        <taxon>Pseudomonadati</taxon>
        <taxon>Bacteroidota</taxon>
        <taxon>Bacteroidia</taxon>
        <taxon>Bacteroidales</taxon>
        <taxon>Tannerellaceae</taxon>
        <taxon>Parabacteroides</taxon>
    </lineage>
</organism>
<feature type="domain" description="Outer membrane protein beta-barrel" evidence="2">
    <location>
        <begin position="19"/>
        <end position="215"/>
    </location>
</feature>
<feature type="chain" id="PRO_5017720083" evidence="1">
    <location>
        <begin position="20"/>
        <end position="239"/>
    </location>
</feature>
<evidence type="ECO:0000256" key="1">
    <source>
        <dbReference type="SAM" id="SignalP"/>
    </source>
</evidence>
<dbReference type="SUPFAM" id="SSF56925">
    <property type="entry name" value="OMPA-like"/>
    <property type="match status" value="1"/>
</dbReference>
<dbReference type="InterPro" id="IPR011250">
    <property type="entry name" value="OMP/PagP_B-barrel"/>
</dbReference>
<evidence type="ECO:0000313" key="4">
    <source>
        <dbReference type="EMBL" id="RDU48716.1"/>
    </source>
</evidence>
<feature type="signal peptide" evidence="1">
    <location>
        <begin position="1"/>
        <end position="19"/>
    </location>
</feature>
<reference evidence="3 6" key="2">
    <citation type="submission" date="2020-08" db="EMBL/GenBank/DDBJ databases">
        <title>Genome public.</title>
        <authorList>
            <person name="Liu C."/>
            <person name="Sun Q."/>
        </authorList>
    </citation>
    <scope>NUCLEOTIDE SEQUENCE [LARGE SCALE GENOMIC DNA]</scope>
    <source>
        <strain evidence="3 6">426_9</strain>
    </source>
</reference>
<name>A0A3D8HCM3_9BACT</name>
<dbReference type="EMBL" id="JACRTI010000031">
    <property type="protein sequence ID" value="MBC8602565.1"/>
    <property type="molecule type" value="Genomic_DNA"/>
</dbReference>
<proteinExistence type="predicted"/>